<dbReference type="GeneID" id="29695671"/>
<dbReference type="CDD" id="cd06223">
    <property type="entry name" value="PRTases_typeI"/>
    <property type="match status" value="1"/>
</dbReference>
<evidence type="ECO:0000313" key="4">
    <source>
        <dbReference type="Proteomes" id="UP000008394"/>
    </source>
</evidence>
<comment type="similarity">
    <text evidence="1">Belongs to the ComF/GntX family.</text>
</comment>
<evidence type="ECO:0000259" key="2">
    <source>
        <dbReference type="Pfam" id="PF00156"/>
    </source>
</evidence>
<evidence type="ECO:0000313" key="3">
    <source>
        <dbReference type="EMBL" id="AEK30450.1"/>
    </source>
</evidence>
<proteinExistence type="inferred from homology"/>
<dbReference type="PANTHER" id="PTHR47505">
    <property type="entry name" value="DNA UTILIZATION PROTEIN YHGH"/>
    <property type="match status" value="1"/>
</dbReference>
<reference evidence="3 4" key="1">
    <citation type="journal article" date="2011" name="J. Bacteriol.">
        <title>Genome Sequence of the Probiotic Strain Bifidobacterium animalis subsp. lactis CNCM I-2494.</title>
        <authorList>
            <person name="Chervaux C."/>
            <person name="Grimaldi C."/>
            <person name="Bolotin A."/>
            <person name="Quinquis B."/>
            <person name="Legrain-Raspaud S."/>
            <person name="van Hylckama Vlieg J.E."/>
            <person name="Denariaz G."/>
            <person name="Smokvina T."/>
        </authorList>
    </citation>
    <scope>NUCLEOTIDE SEQUENCE [LARGE SCALE GENOMIC DNA]</scope>
    <source>
        <strain evidence="3 4">CNCM I-2494</strain>
    </source>
</reference>
<dbReference type="AlphaFoldDB" id="A0A806FYC9"/>
<dbReference type="InterPro" id="IPR000836">
    <property type="entry name" value="PRTase_dom"/>
</dbReference>
<feature type="domain" description="Phosphoribosyltransferase" evidence="2">
    <location>
        <begin position="146"/>
        <end position="249"/>
    </location>
</feature>
<keyword evidence="3" id="KW-0328">Glycosyltransferase</keyword>
<dbReference type="Proteomes" id="UP000008394">
    <property type="component" value="Chromosome"/>
</dbReference>
<dbReference type="SUPFAM" id="SSF53271">
    <property type="entry name" value="PRTase-like"/>
    <property type="match status" value="1"/>
</dbReference>
<evidence type="ECO:0000256" key="1">
    <source>
        <dbReference type="ARBA" id="ARBA00008007"/>
    </source>
</evidence>
<dbReference type="PANTHER" id="PTHR47505:SF1">
    <property type="entry name" value="DNA UTILIZATION PROTEIN YHGH"/>
    <property type="match status" value="1"/>
</dbReference>
<dbReference type="Gene3D" id="3.40.50.2020">
    <property type="match status" value="1"/>
</dbReference>
<dbReference type="InterPro" id="IPR051910">
    <property type="entry name" value="ComF/GntX_DNA_util-trans"/>
</dbReference>
<accession>A0A806FYC9</accession>
<dbReference type="GO" id="GO:0016757">
    <property type="term" value="F:glycosyltransferase activity"/>
    <property type="evidence" value="ECO:0007669"/>
    <property type="project" value="UniProtKB-KW"/>
</dbReference>
<gene>
    <name evidence="3" type="ORF">BALAC2494_00007</name>
</gene>
<dbReference type="RefSeq" id="WP_014482961.1">
    <property type="nucleotide sequence ID" value="NC_017215.1"/>
</dbReference>
<protein>
    <submittedName>
        <fullName evidence="3">Amidophosphoribosyltransferase family protein</fullName>
    </submittedName>
</protein>
<dbReference type="KEGG" id="bnm:BALAC2494_00007"/>
<dbReference type="InterPro" id="IPR029057">
    <property type="entry name" value="PRTase-like"/>
</dbReference>
<name>A0A806FYC9_BIFAN</name>
<dbReference type="EMBL" id="CP002915">
    <property type="protein sequence ID" value="AEK30450.1"/>
    <property type="molecule type" value="Genomic_DNA"/>
</dbReference>
<organism evidence="3 4">
    <name type="scientific">Bifidobacterium animalis subsp. lactis CNCM I-2494</name>
    <dbReference type="NCBI Taxonomy" id="1042403"/>
    <lineage>
        <taxon>Bacteria</taxon>
        <taxon>Bacillati</taxon>
        <taxon>Actinomycetota</taxon>
        <taxon>Actinomycetes</taxon>
        <taxon>Bifidobacteriales</taxon>
        <taxon>Bifidobacteriaceae</taxon>
        <taxon>Bifidobacterium</taxon>
    </lineage>
</organism>
<keyword evidence="3" id="KW-0808">Transferase</keyword>
<sequence>MGTSFVREWCAAAAGLLRELGYLLFPRGCAGCDAPDEVLCSRCESKFHHCIPFRLHPGTLHLGFACALYRGVAREAILNWKDHGDEECDGAFVTALNRLFDDLLAFCRQSGEQFPQAAVPNDILIVPAPSSASSLRRRGRSQLAPLAKALCSHANARGMQTTVAPLLIVRAHSKSVETNGADQRAQRARRTICINERATHDKEMDACRTVILIDDIVTTGATINRCATVLAEHGYTVFTALALAYTPSKHGYMVA</sequence>
<dbReference type="Pfam" id="PF00156">
    <property type="entry name" value="Pribosyltran"/>
    <property type="match status" value="1"/>
</dbReference>